<dbReference type="Proteomes" id="UP000663868">
    <property type="component" value="Unassembled WGS sequence"/>
</dbReference>
<proteinExistence type="predicted"/>
<evidence type="ECO:0000256" key="1">
    <source>
        <dbReference type="SAM" id="MobiDB-lite"/>
    </source>
</evidence>
<feature type="compositionally biased region" description="Basic and acidic residues" evidence="1">
    <location>
        <begin position="38"/>
        <end position="47"/>
    </location>
</feature>
<organism evidence="2 3">
    <name type="scientific">Adineta steineri</name>
    <dbReference type="NCBI Taxonomy" id="433720"/>
    <lineage>
        <taxon>Eukaryota</taxon>
        <taxon>Metazoa</taxon>
        <taxon>Spiralia</taxon>
        <taxon>Gnathifera</taxon>
        <taxon>Rotifera</taxon>
        <taxon>Eurotatoria</taxon>
        <taxon>Bdelloidea</taxon>
        <taxon>Adinetida</taxon>
        <taxon>Adinetidae</taxon>
        <taxon>Adineta</taxon>
    </lineage>
</organism>
<dbReference type="AlphaFoldDB" id="A0A820N7J3"/>
<accession>A0A820N7J3</accession>
<feature type="non-terminal residue" evidence="2">
    <location>
        <position position="132"/>
    </location>
</feature>
<evidence type="ECO:0000313" key="3">
    <source>
        <dbReference type="Proteomes" id="UP000663868"/>
    </source>
</evidence>
<feature type="compositionally biased region" description="Polar residues" evidence="1">
    <location>
        <begin position="48"/>
        <end position="64"/>
    </location>
</feature>
<reference evidence="2" key="1">
    <citation type="submission" date="2021-02" db="EMBL/GenBank/DDBJ databases">
        <authorList>
            <person name="Nowell W R."/>
        </authorList>
    </citation>
    <scope>NUCLEOTIDE SEQUENCE</scope>
</reference>
<evidence type="ECO:0000313" key="2">
    <source>
        <dbReference type="EMBL" id="CAF4384045.1"/>
    </source>
</evidence>
<feature type="non-terminal residue" evidence="2">
    <location>
        <position position="1"/>
    </location>
</feature>
<gene>
    <name evidence="2" type="ORF">KXQ929_LOCUS50078</name>
</gene>
<feature type="region of interest" description="Disordered" evidence="1">
    <location>
        <begin position="38"/>
        <end position="64"/>
    </location>
</feature>
<dbReference type="EMBL" id="CAJOBB010022352">
    <property type="protein sequence ID" value="CAF4384045.1"/>
    <property type="molecule type" value="Genomic_DNA"/>
</dbReference>
<comment type="caution">
    <text evidence="2">The sequence shown here is derived from an EMBL/GenBank/DDBJ whole genome shotgun (WGS) entry which is preliminary data.</text>
</comment>
<protein>
    <submittedName>
        <fullName evidence="2">Uncharacterized protein</fullName>
    </submittedName>
</protein>
<sequence>KRSAQTTNSPIQLLKSLQKIVPRNILDVLQTGVNESTKLHSDNDIKDNTTYSWTNNDRPSSPILTDETFQQSLILNQNSEINNTQQAKKLQILEQLQHVEKELHDKAQQHLKINQEYRQQVNEYVNSNPVQP</sequence>
<name>A0A820N7J3_9BILA</name>